<sequence>MSPTGPDGIVLLGAPGAGCGSVARALGRAMGLPVRDLGAVVAERLGVEESLALVAVGEERYRRVEAEAACALLADLAGTVTALGSGCLADAGVRSALERARCGGARTVLLTATTRRLATRNGLDAPRSVALGNVHHAFTQMLRAREDLCRRAAGAEAVVVDTTSTTPEQAAAETAGLLGAPAPS</sequence>
<reference evidence="1 2" key="1">
    <citation type="submission" date="2020-11" db="EMBL/GenBank/DDBJ databases">
        <title>Actinomyces sp. ZJ750.</title>
        <authorList>
            <person name="Zhou J."/>
        </authorList>
    </citation>
    <scope>NUCLEOTIDE SEQUENCE [LARGE SCALE GENOMIC DNA]</scope>
    <source>
        <strain evidence="1 2">ZJ750</strain>
    </source>
</reference>
<keyword evidence="1" id="KW-0418">Kinase</keyword>
<dbReference type="KEGG" id="arep:ID810_06015"/>
<dbReference type="RefSeq" id="WP_166855013.1">
    <property type="nucleotide sequence ID" value="NZ_CP063989.1"/>
</dbReference>
<proteinExistence type="predicted"/>
<keyword evidence="2" id="KW-1185">Reference proteome</keyword>
<organism evidence="1 2">
    <name type="scientific">Actinomyces respiraculi</name>
    <dbReference type="NCBI Taxonomy" id="2744574"/>
    <lineage>
        <taxon>Bacteria</taxon>
        <taxon>Bacillati</taxon>
        <taxon>Actinomycetota</taxon>
        <taxon>Actinomycetes</taxon>
        <taxon>Actinomycetales</taxon>
        <taxon>Actinomycetaceae</taxon>
        <taxon>Actinomyces</taxon>
    </lineage>
</organism>
<name>A0A7T0LME4_9ACTO</name>
<evidence type="ECO:0000313" key="1">
    <source>
        <dbReference type="EMBL" id="QPL06439.1"/>
    </source>
</evidence>
<dbReference type="EMBL" id="CP063989">
    <property type="protein sequence ID" value="QPL06439.1"/>
    <property type="molecule type" value="Genomic_DNA"/>
</dbReference>
<protein>
    <submittedName>
        <fullName evidence="1">Shikimate kinase</fullName>
    </submittedName>
</protein>
<dbReference type="Gene3D" id="3.40.50.300">
    <property type="entry name" value="P-loop containing nucleotide triphosphate hydrolases"/>
    <property type="match status" value="1"/>
</dbReference>
<dbReference type="SUPFAM" id="SSF52540">
    <property type="entry name" value="P-loop containing nucleoside triphosphate hydrolases"/>
    <property type="match status" value="1"/>
</dbReference>
<dbReference type="Pfam" id="PF01202">
    <property type="entry name" value="SKI"/>
    <property type="match status" value="1"/>
</dbReference>
<dbReference type="InterPro" id="IPR031322">
    <property type="entry name" value="Shikimate/glucono_kinase"/>
</dbReference>
<dbReference type="GO" id="GO:0016301">
    <property type="term" value="F:kinase activity"/>
    <property type="evidence" value="ECO:0007669"/>
    <property type="project" value="UniProtKB-KW"/>
</dbReference>
<keyword evidence="1" id="KW-0808">Transferase</keyword>
<dbReference type="InterPro" id="IPR027417">
    <property type="entry name" value="P-loop_NTPase"/>
</dbReference>
<dbReference type="Proteomes" id="UP000594637">
    <property type="component" value="Chromosome"/>
</dbReference>
<evidence type="ECO:0000313" key="2">
    <source>
        <dbReference type="Proteomes" id="UP000594637"/>
    </source>
</evidence>
<accession>A0A7T0LME4</accession>
<gene>
    <name evidence="1" type="ORF">ID810_06015</name>
</gene>
<dbReference type="AlphaFoldDB" id="A0A7T0LME4"/>